<dbReference type="AlphaFoldDB" id="A0A178MSR2"/>
<protein>
    <submittedName>
        <fullName evidence="2">Uncharacterized protein</fullName>
    </submittedName>
</protein>
<dbReference type="Proteomes" id="UP000078543">
    <property type="component" value="Unassembled WGS sequence"/>
</dbReference>
<accession>A0A178MSR2</accession>
<comment type="caution">
    <text evidence="2">The sequence shown here is derived from an EMBL/GenBank/DDBJ whole genome shotgun (WGS) entry which is preliminary data.</text>
</comment>
<evidence type="ECO:0000313" key="3">
    <source>
        <dbReference type="Proteomes" id="UP000078543"/>
    </source>
</evidence>
<evidence type="ECO:0000256" key="1">
    <source>
        <dbReference type="SAM" id="SignalP"/>
    </source>
</evidence>
<reference evidence="2 3" key="1">
    <citation type="submission" date="2016-04" db="EMBL/GenBank/DDBJ databases">
        <title>Draft genome sequence of freshwater magnetotactic bacteria Magnetospirillum marisnigri SP-1 and Magnetospirillum moscoviense BB-1.</title>
        <authorList>
            <person name="Koziaeva V."/>
            <person name="Dziuba M.V."/>
            <person name="Ivanov T.M."/>
            <person name="Kuznetsov B."/>
            <person name="Grouzdev D.S."/>
        </authorList>
    </citation>
    <scope>NUCLEOTIDE SEQUENCE [LARGE SCALE GENOMIC DNA]</scope>
    <source>
        <strain evidence="2 3">BB-1</strain>
    </source>
</reference>
<feature type="signal peptide" evidence="1">
    <location>
        <begin position="1"/>
        <end position="19"/>
    </location>
</feature>
<feature type="chain" id="PRO_5008092235" evidence="1">
    <location>
        <begin position="20"/>
        <end position="207"/>
    </location>
</feature>
<organism evidence="2 3">
    <name type="scientific">Magnetospirillum moscoviense</name>
    <dbReference type="NCBI Taxonomy" id="1437059"/>
    <lineage>
        <taxon>Bacteria</taxon>
        <taxon>Pseudomonadati</taxon>
        <taxon>Pseudomonadota</taxon>
        <taxon>Alphaproteobacteria</taxon>
        <taxon>Rhodospirillales</taxon>
        <taxon>Rhodospirillaceae</taxon>
        <taxon>Magnetospirillum</taxon>
    </lineage>
</organism>
<keyword evidence="3" id="KW-1185">Reference proteome</keyword>
<gene>
    <name evidence="2" type="ORF">A6A05_10620</name>
</gene>
<keyword evidence="1" id="KW-0732">Signal</keyword>
<dbReference type="OrthoDB" id="8223391at2"/>
<sequence length="207" mass="21898">MKILALLAVLVATASSASAACMGPEGLPEPGAMPQPVAGRFVRTADRNLACAVANDVGQSMAHGTKPTSFLPCLRIGAVAISQGLRQVEEALGPPDAITAIDWRTEARGYFIAQRSIPHPYYVVTYQDDVAVAMQLMGPPTEMPAGFSGLALGDTIQAVIDQLGKPSRRCPGKGKGIETWVWSPFPIAIDVMDGHVLGFKVTWITGR</sequence>
<name>A0A178MSR2_9PROT</name>
<dbReference type="EMBL" id="LWQU01000129">
    <property type="protein sequence ID" value="OAN52430.1"/>
    <property type="molecule type" value="Genomic_DNA"/>
</dbReference>
<evidence type="ECO:0000313" key="2">
    <source>
        <dbReference type="EMBL" id="OAN52430.1"/>
    </source>
</evidence>
<dbReference type="PROSITE" id="PS51257">
    <property type="entry name" value="PROKAR_LIPOPROTEIN"/>
    <property type="match status" value="1"/>
</dbReference>
<proteinExistence type="predicted"/>